<dbReference type="AlphaFoldDB" id="A0AAN0VSX3"/>
<evidence type="ECO:0000313" key="1">
    <source>
        <dbReference type="EMBL" id="AIR60667.1"/>
    </source>
</evidence>
<reference evidence="1 2" key="1">
    <citation type="submission" date="2014-09" db="EMBL/GenBank/DDBJ databases">
        <authorList>
            <person name="Chan K.-G."/>
        </authorList>
    </citation>
    <scope>NUCLEOTIDE SEQUENCE [LARGE SCALE GENOMIC DNA]</scope>
    <source>
        <strain evidence="1 2">M006</strain>
    </source>
</reference>
<dbReference type="RefSeq" id="WP_039289996.1">
    <property type="nucleotide sequence ID" value="NZ_CP009458.1"/>
</dbReference>
<protein>
    <submittedName>
        <fullName evidence="1">Uncharacterized protein</fullName>
    </submittedName>
</protein>
<dbReference type="Proteomes" id="UP000029516">
    <property type="component" value="Chromosome"/>
</dbReference>
<organism evidence="1 2">
    <name type="scientific">Cedecea neteri</name>
    <dbReference type="NCBI Taxonomy" id="158822"/>
    <lineage>
        <taxon>Bacteria</taxon>
        <taxon>Pseudomonadati</taxon>
        <taxon>Pseudomonadota</taxon>
        <taxon>Gammaproteobacteria</taxon>
        <taxon>Enterobacterales</taxon>
        <taxon>Enterobacteriaceae</taxon>
        <taxon>Cedecea</taxon>
    </lineage>
</organism>
<name>A0AAN0VSX3_9ENTR</name>
<dbReference type="KEGG" id="cem:LH23_08355"/>
<sequence length="181" mass="20107">MDKKVIGKTLAGAIVFAIVAKFSAGYFSKPEVPVHRDNVMLDEVNTNTEGYQKQIDYADSLLRKIQRQTFTAGQRKLCDIDWPEYADTKARTFFESVGINKKDMAPDTELGKQIVIIRSMNTLNCYLGASDKAHGSYSQEIKEKKSVYADAKNKATTARERGGVMGMGLMLDAYDAGFKAN</sequence>
<gene>
    <name evidence="1" type="ORF">LH23_08355</name>
</gene>
<proteinExistence type="predicted"/>
<accession>A0AAN0VSX3</accession>
<dbReference type="EMBL" id="CP009458">
    <property type="protein sequence ID" value="AIR60667.1"/>
    <property type="molecule type" value="Genomic_DNA"/>
</dbReference>
<evidence type="ECO:0000313" key="2">
    <source>
        <dbReference type="Proteomes" id="UP000029516"/>
    </source>
</evidence>